<dbReference type="PANTHER" id="PTHR43584">
    <property type="entry name" value="NUCLEOTIDYL TRANSFERASE"/>
    <property type="match status" value="1"/>
</dbReference>
<keyword evidence="2 4" id="KW-0548">Nucleotidyltransferase</keyword>
<dbReference type="InterPro" id="IPR005835">
    <property type="entry name" value="NTP_transferase_dom"/>
</dbReference>
<name>A0AAU9BYB4_9GAMM</name>
<reference evidence="5" key="1">
    <citation type="journal article" date="2024" name="Int. J. Syst. Evol. Microbiol.">
        <title>Methylomarinovum tepidoasis sp. nov., a moderately thermophilic methanotroph of the family Methylothermaceae isolated from a deep-sea hydrothermal field.</title>
        <authorList>
            <person name="Hirayama H."/>
            <person name="Takaki Y."/>
            <person name="Abe M."/>
            <person name="Miyazaki M."/>
            <person name="Uematsu K."/>
            <person name="Matsui Y."/>
            <person name="Takai K."/>
        </authorList>
    </citation>
    <scope>NUCLEOTIDE SEQUENCE [LARGE SCALE GENOMIC DNA]</scope>
    <source>
        <strain evidence="5">IN45</strain>
    </source>
</reference>
<dbReference type="PANTHER" id="PTHR43584:SF8">
    <property type="entry name" value="N-ACETYLMURAMATE ALPHA-1-PHOSPHATE URIDYLYLTRANSFERASE"/>
    <property type="match status" value="1"/>
</dbReference>
<dbReference type="GO" id="GO:0016779">
    <property type="term" value="F:nucleotidyltransferase activity"/>
    <property type="evidence" value="ECO:0007669"/>
    <property type="project" value="UniProtKB-KW"/>
</dbReference>
<evidence type="ECO:0000259" key="3">
    <source>
        <dbReference type="Pfam" id="PF00483"/>
    </source>
</evidence>
<dbReference type="NCBIfam" id="NF045761">
    <property type="entry name" value="NAMPUrTaseMurU"/>
    <property type="match status" value="1"/>
</dbReference>
<protein>
    <submittedName>
        <fullName evidence="4">N-acetyl-alpha-D-muramate 1-phosphate uridylyltransferase</fullName>
        <ecNumber evidence="4">2.7.7.99</ecNumber>
    </submittedName>
</protein>
<dbReference type="InterPro" id="IPR029044">
    <property type="entry name" value="Nucleotide-diphossugar_trans"/>
</dbReference>
<dbReference type="Proteomes" id="UP001321450">
    <property type="component" value="Chromosome"/>
</dbReference>
<feature type="domain" description="Nucleotidyl transferase" evidence="3">
    <location>
        <begin position="2"/>
        <end position="115"/>
    </location>
</feature>
<dbReference type="EC" id="2.7.7.99" evidence="4"/>
<evidence type="ECO:0000256" key="2">
    <source>
        <dbReference type="ARBA" id="ARBA00022695"/>
    </source>
</evidence>
<proteinExistence type="predicted"/>
<dbReference type="CDD" id="cd06422">
    <property type="entry name" value="NTP_transferase_like_1"/>
    <property type="match status" value="1"/>
</dbReference>
<evidence type="ECO:0000313" key="5">
    <source>
        <dbReference type="Proteomes" id="UP001321450"/>
    </source>
</evidence>
<organism evidence="4 5">
    <name type="scientific">Methylomarinovum tepidoasis</name>
    <dbReference type="NCBI Taxonomy" id="2840183"/>
    <lineage>
        <taxon>Bacteria</taxon>
        <taxon>Pseudomonadati</taxon>
        <taxon>Pseudomonadota</taxon>
        <taxon>Gammaproteobacteria</taxon>
        <taxon>Methylococcales</taxon>
        <taxon>Methylothermaceae</taxon>
        <taxon>Methylomarinovum</taxon>
    </lineage>
</organism>
<dbReference type="EMBL" id="AP024718">
    <property type="protein sequence ID" value="BCX88730.1"/>
    <property type="molecule type" value="Genomic_DNA"/>
</dbReference>
<dbReference type="InterPro" id="IPR050065">
    <property type="entry name" value="GlmU-like"/>
</dbReference>
<sequence>MKAMILAAGRGERLRPLTDRLPKPLVEVAGKPLIVHLIEALAQAGFRELVVNLGYRGVQIREALGDGGTFGVDIAYSPEPEVVLETGGGIFQALPQLSDPFLVVNGDVGTDYPFACLSALPSGDDLAHLVLVPNPPHHPAGDFALEAGRVLPAGTRRYTFSGIGVYRQALFAGCRPGRFPLAPLLRRAAAAGRASGEAYQGAWSDIGTPERLSAWRRQLRKRGGEPS</sequence>
<dbReference type="InterPro" id="IPR054790">
    <property type="entry name" value="MurU"/>
</dbReference>
<keyword evidence="5" id="KW-1185">Reference proteome</keyword>
<evidence type="ECO:0000313" key="4">
    <source>
        <dbReference type="EMBL" id="BCX88730.1"/>
    </source>
</evidence>
<dbReference type="RefSeq" id="WP_286293976.1">
    <property type="nucleotide sequence ID" value="NZ_AP024718.1"/>
</dbReference>
<evidence type="ECO:0000256" key="1">
    <source>
        <dbReference type="ARBA" id="ARBA00022679"/>
    </source>
</evidence>
<gene>
    <name evidence="4" type="ORF">MIN45_P1099</name>
</gene>
<accession>A0AAU9BYB4</accession>
<dbReference type="AlphaFoldDB" id="A0AAU9BYB4"/>
<keyword evidence="1 4" id="KW-0808">Transferase</keyword>
<dbReference type="Pfam" id="PF00483">
    <property type="entry name" value="NTP_transferase"/>
    <property type="match status" value="1"/>
</dbReference>
<dbReference type="Gene3D" id="3.90.550.10">
    <property type="entry name" value="Spore Coat Polysaccharide Biosynthesis Protein SpsA, Chain A"/>
    <property type="match status" value="1"/>
</dbReference>
<dbReference type="SUPFAM" id="SSF53448">
    <property type="entry name" value="Nucleotide-diphospho-sugar transferases"/>
    <property type="match status" value="1"/>
</dbReference>
<dbReference type="KEGG" id="meiy:MIN45_P1099"/>